<dbReference type="STRING" id="1335616.WDC_0293"/>
<proteinExistence type="predicted"/>
<dbReference type="Pfam" id="PF13649">
    <property type="entry name" value="Methyltransf_25"/>
    <property type="match status" value="1"/>
</dbReference>
<accession>A0A0D1ABQ5</accession>
<dbReference type="SUPFAM" id="SSF53335">
    <property type="entry name" value="S-adenosyl-L-methionine-dependent methyltransferases"/>
    <property type="match status" value="1"/>
</dbReference>
<dbReference type="InterPro" id="IPR029063">
    <property type="entry name" value="SAM-dependent_MTases_sf"/>
</dbReference>
<protein>
    <submittedName>
        <fullName evidence="2">Methyltransferase</fullName>
    </submittedName>
</protein>
<dbReference type="GO" id="GO:0032259">
    <property type="term" value="P:methylation"/>
    <property type="evidence" value="ECO:0007669"/>
    <property type="project" value="UniProtKB-KW"/>
</dbReference>
<keyword evidence="2" id="KW-0808">Transferase</keyword>
<keyword evidence="2" id="KW-0489">Methyltransferase</keyword>
<dbReference type="Gene3D" id="2.20.25.110">
    <property type="entry name" value="S-adenosyl-L-methionine-dependent methyltransferases"/>
    <property type="match status" value="1"/>
</dbReference>
<dbReference type="OrthoDB" id="9811589at2"/>
<feature type="domain" description="Methyltransferase" evidence="1">
    <location>
        <begin position="36"/>
        <end position="131"/>
    </location>
</feature>
<name>A0A0D1ABQ5_9LACO</name>
<evidence type="ECO:0000259" key="1">
    <source>
        <dbReference type="Pfam" id="PF13649"/>
    </source>
</evidence>
<dbReference type="InterPro" id="IPR041698">
    <property type="entry name" value="Methyltransf_25"/>
</dbReference>
<reference evidence="2 3" key="1">
    <citation type="submission" date="2013-08" db="EMBL/GenBank/DDBJ databases">
        <title>Lactobacillus wasatchii sp. WDC04, a late gas producing bacteria isolated from aged chedder cheese.</title>
        <authorList>
            <person name="Oberg C.J."/>
            <person name="Culumber M."/>
            <person name="McMahon D.J."/>
            <person name="Broadbent J.R."/>
            <person name="Oberg T.S."/>
            <person name="Ortaki F."/>
        </authorList>
    </citation>
    <scope>NUCLEOTIDE SEQUENCE [LARGE SCALE GENOMIC DNA]</scope>
    <source>
        <strain evidence="2 3">WDC04</strain>
    </source>
</reference>
<comment type="caution">
    <text evidence="2">The sequence shown here is derived from an EMBL/GenBank/DDBJ whole genome shotgun (WGS) entry which is preliminary data.</text>
</comment>
<dbReference type="RefSeq" id="WP_044010023.1">
    <property type="nucleotide sequence ID" value="NZ_AWTT01000004.1"/>
</dbReference>
<dbReference type="PATRIC" id="fig|1335616.4.peg.292"/>
<keyword evidence="3" id="KW-1185">Reference proteome</keyword>
<gene>
    <name evidence="2" type="ORF">WDC_0293</name>
</gene>
<dbReference type="CDD" id="cd02440">
    <property type="entry name" value="AdoMet_MTases"/>
    <property type="match status" value="1"/>
</dbReference>
<dbReference type="Gene3D" id="3.40.50.150">
    <property type="entry name" value="Vaccinia Virus protein VP39"/>
    <property type="match status" value="1"/>
</dbReference>
<dbReference type="Proteomes" id="UP000032279">
    <property type="component" value="Unassembled WGS sequence"/>
</dbReference>
<evidence type="ECO:0000313" key="3">
    <source>
        <dbReference type="Proteomes" id="UP000032279"/>
    </source>
</evidence>
<dbReference type="GO" id="GO:0008168">
    <property type="term" value="F:methyltransferase activity"/>
    <property type="evidence" value="ECO:0007669"/>
    <property type="project" value="UniProtKB-KW"/>
</dbReference>
<dbReference type="AlphaFoldDB" id="A0A0D1ABQ5"/>
<evidence type="ECO:0000313" key="2">
    <source>
        <dbReference type="EMBL" id="KIS04091.1"/>
    </source>
</evidence>
<sequence length="246" mass="28761">MIYGNFAQLYDELFDETLYIEWRDFVVQRVTPDNTILDLAGGAGRLAVLLAQKNYSITVADFSAGMLSLADRHARENNVNIPLIEANMLDLSELDQYQTILCFADSLCYLKNLDQITTTFMKVNQHLAEDGKFLFDVITPYQTDHVYPGYMYNYEDDHHERAFMWQSYADEQQAHGVIHELTFFNQLPESKQYERVAETHFEKTYELEQYLMALTQAGFNNINVSADFGRQKINDQTTRWFFECQK</sequence>
<organism evidence="2 3">
    <name type="scientific">Paucilactobacillus wasatchensis</name>
    <dbReference type="NCBI Taxonomy" id="1335616"/>
    <lineage>
        <taxon>Bacteria</taxon>
        <taxon>Bacillati</taxon>
        <taxon>Bacillota</taxon>
        <taxon>Bacilli</taxon>
        <taxon>Lactobacillales</taxon>
        <taxon>Lactobacillaceae</taxon>
        <taxon>Paucilactobacillus</taxon>
    </lineage>
</organism>
<dbReference type="EMBL" id="AWTT01000004">
    <property type="protein sequence ID" value="KIS04091.1"/>
    <property type="molecule type" value="Genomic_DNA"/>
</dbReference>